<name>A0A8J6PY62_9HYPH</name>
<dbReference type="InterPro" id="IPR007523">
    <property type="entry name" value="NDUFAF3/AAMDC"/>
</dbReference>
<dbReference type="InterPro" id="IPR036748">
    <property type="entry name" value="MTH938-like_sf"/>
</dbReference>
<protein>
    <submittedName>
        <fullName evidence="1">Mth938-like domain-containing protein</fullName>
    </submittedName>
</protein>
<dbReference type="SUPFAM" id="SSF64076">
    <property type="entry name" value="MTH938-like"/>
    <property type="match status" value="1"/>
</dbReference>
<reference evidence="1" key="1">
    <citation type="submission" date="2020-09" db="EMBL/GenBank/DDBJ databases">
        <title>Genome seq and assembly of Tianweitania sp.</title>
        <authorList>
            <person name="Chhetri G."/>
        </authorList>
    </citation>
    <scope>NUCLEOTIDE SEQUENCE</scope>
    <source>
        <strain evidence="1">Rool2</strain>
    </source>
</reference>
<gene>
    <name evidence="1" type="ORF">ICI42_17960</name>
</gene>
<dbReference type="PANTHER" id="PTHR21192">
    <property type="entry name" value="NUCLEAR PROTEIN E3-3"/>
    <property type="match status" value="1"/>
</dbReference>
<evidence type="ECO:0000313" key="2">
    <source>
        <dbReference type="Proteomes" id="UP000643405"/>
    </source>
</evidence>
<dbReference type="CDD" id="cd00248">
    <property type="entry name" value="Mth938-like"/>
    <property type="match status" value="1"/>
</dbReference>
<dbReference type="RefSeq" id="WP_188165985.1">
    <property type="nucleotide sequence ID" value="NZ_JACVVX010000006.1"/>
</dbReference>
<dbReference type="PANTHER" id="PTHR21192:SF2">
    <property type="entry name" value="NADH DEHYDROGENASE [UBIQUINONE] 1 ALPHA SUBCOMPLEX ASSEMBLY FACTOR 3"/>
    <property type="match status" value="1"/>
</dbReference>
<keyword evidence="2" id="KW-1185">Reference proteome</keyword>
<proteinExistence type="predicted"/>
<dbReference type="Gene3D" id="3.40.1230.10">
    <property type="entry name" value="MTH938-like"/>
    <property type="match status" value="1"/>
</dbReference>
<dbReference type="Pfam" id="PF04430">
    <property type="entry name" value="DUF498"/>
    <property type="match status" value="1"/>
</dbReference>
<sequence length="129" mass="13373">MGSGLVIREAHFPGRAPIEAYGNGGFRFADMSHRGSILCLPSGIYGWQPVSAASLTVADFDRLLPEADAVQILLVGMGPSLQPLPAELRAALRAAGIAADPMSTGAAVRTYNVLLAEDRSVAAALIAVD</sequence>
<evidence type="ECO:0000313" key="1">
    <source>
        <dbReference type="EMBL" id="MBD0416543.1"/>
    </source>
</evidence>
<comment type="caution">
    <text evidence="1">The sequence shown here is derived from an EMBL/GenBank/DDBJ whole genome shotgun (WGS) entry which is preliminary data.</text>
</comment>
<organism evidence="1 2">
    <name type="scientific">Oryzicola mucosus</name>
    <dbReference type="NCBI Taxonomy" id="2767425"/>
    <lineage>
        <taxon>Bacteria</taxon>
        <taxon>Pseudomonadati</taxon>
        <taxon>Pseudomonadota</taxon>
        <taxon>Alphaproteobacteria</taxon>
        <taxon>Hyphomicrobiales</taxon>
        <taxon>Phyllobacteriaceae</taxon>
        <taxon>Oryzicola</taxon>
    </lineage>
</organism>
<accession>A0A8J6PY62</accession>
<dbReference type="AlphaFoldDB" id="A0A8J6PY62"/>
<dbReference type="Proteomes" id="UP000643405">
    <property type="component" value="Unassembled WGS sequence"/>
</dbReference>
<dbReference type="EMBL" id="JACVVX010000006">
    <property type="protein sequence ID" value="MBD0416543.1"/>
    <property type="molecule type" value="Genomic_DNA"/>
</dbReference>